<accession>A0A3P6RKW2</accession>
<evidence type="ECO:0000313" key="2">
    <source>
        <dbReference type="EMBL" id="VDK56663.1"/>
    </source>
</evidence>
<dbReference type="AlphaFoldDB" id="A0A3P6RKW2"/>
<feature type="compositionally biased region" description="Polar residues" evidence="1">
    <location>
        <begin position="162"/>
        <end position="173"/>
    </location>
</feature>
<gene>
    <name evidence="2" type="ORF">CGOC_LOCUS3730</name>
</gene>
<evidence type="ECO:0008006" key="4">
    <source>
        <dbReference type="Google" id="ProtNLM"/>
    </source>
</evidence>
<feature type="compositionally biased region" description="Low complexity" evidence="1">
    <location>
        <begin position="186"/>
        <end position="210"/>
    </location>
</feature>
<proteinExistence type="predicted"/>
<name>A0A3P6RKW2_CYLGO</name>
<protein>
    <recommendedName>
        <fullName evidence="4">Retrotransposon gag domain-containing protein</fullName>
    </recommendedName>
</protein>
<organism evidence="2 3">
    <name type="scientific">Cylicostephanus goldi</name>
    <name type="common">Nematode worm</name>
    <dbReference type="NCBI Taxonomy" id="71465"/>
    <lineage>
        <taxon>Eukaryota</taxon>
        <taxon>Metazoa</taxon>
        <taxon>Ecdysozoa</taxon>
        <taxon>Nematoda</taxon>
        <taxon>Chromadorea</taxon>
        <taxon>Rhabditida</taxon>
        <taxon>Rhabditina</taxon>
        <taxon>Rhabditomorpha</taxon>
        <taxon>Strongyloidea</taxon>
        <taxon>Strongylidae</taxon>
        <taxon>Cylicostephanus</taxon>
    </lineage>
</organism>
<evidence type="ECO:0000256" key="1">
    <source>
        <dbReference type="SAM" id="MobiDB-lite"/>
    </source>
</evidence>
<dbReference type="EMBL" id="UYRV01009563">
    <property type="protein sequence ID" value="VDK56663.1"/>
    <property type="molecule type" value="Genomic_DNA"/>
</dbReference>
<feature type="non-terminal residue" evidence="2">
    <location>
        <position position="350"/>
    </location>
</feature>
<reference evidence="2 3" key="1">
    <citation type="submission" date="2018-11" db="EMBL/GenBank/DDBJ databases">
        <authorList>
            <consortium name="Pathogen Informatics"/>
        </authorList>
    </citation>
    <scope>NUCLEOTIDE SEQUENCE [LARGE SCALE GENOMIC DNA]</scope>
</reference>
<sequence length="350" mass="39163">MFLTGSAKIKYNSIDNAKTLKWDDLVMELAKKCKNEAVLSNIRDELHGLIQGKDSVGEFARKVLAKAKVAYQGQDKRIISQLAIDVFIKGLRADIRKAIRRLPKKDDYEEVVSSAEKEARILDQERAEDRDAMRAINSLIVNDKLEKIQDQLNNLSLERSRNTRSNFGTTNRGNFAARGRGRGQRRPGPSFGPRGSFRGSFPPRGSFPRGNPWNPWMTPRNYYPPPPGYYQPPQYDHPGLTQPVPDSGIYQPSNTNSAAYPPRAIAQPRKPQNILPLPPFCVLCLLLPTITSAYQICGTSQFVQSLLLPKAIPCLSSPGEPMITTNVQLFGIKNDPLQLSGVKCYRDVIK</sequence>
<dbReference type="Proteomes" id="UP000271889">
    <property type="component" value="Unassembled WGS sequence"/>
</dbReference>
<evidence type="ECO:0000313" key="3">
    <source>
        <dbReference type="Proteomes" id="UP000271889"/>
    </source>
</evidence>
<feature type="region of interest" description="Disordered" evidence="1">
    <location>
        <begin position="162"/>
        <end position="212"/>
    </location>
</feature>
<keyword evidence="3" id="KW-1185">Reference proteome</keyword>